<dbReference type="InterPro" id="IPR003593">
    <property type="entry name" value="AAA+_ATPase"/>
</dbReference>
<feature type="compositionally biased region" description="Basic residues" evidence="10">
    <location>
        <begin position="536"/>
        <end position="545"/>
    </location>
</feature>
<dbReference type="Pfam" id="PF14714">
    <property type="entry name" value="KH_dom-like"/>
    <property type="match status" value="1"/>
</dbReference>
<keyword evidence="3 8" id="KW-0690">Ribosome biogenesis</keyword>
<evidence type="ECO:0000256" key="4">
    <source>
        <dbReference type="ARBA" id="ARBA00022737"/>
    </source>
</evidence>
<dbReference type="GO" id="GO:0005525">
    <property type="term" value="F:GTP binding"/>
    <property type="evidence" value="ECO:0007669"/>
    <property type="project" value="UniProtKB-UniRule"/>
</dbReference>
<dbReference type="PRINTS" id="PR00326">
    <property type="entry name" value="GTP1OBG"/>
</dbReference>
<comment type="similarity">
    <text evidence="1 8 9">Belongs to the TRAFAC class TrmE-Era-EngA-EngB-Septin-like GTPase superfamily. EngA (Der) GTPase family.</text>
</comment>
<dbReference type="InterPro" id="IPR016484">
    <property type="entry name" value="GTPase_Der"/>
</dbReference>
<evidence type="ECO:0000259" key="11">
    <source>
        <dbReference type="PROSITE" id="PS51712"/>
    </source>
</evidence>
<dbReference type="PANTHER" id="PTHR43834">
    <property type="entry name" value="GTPASE DER"/>
    <property type="match status" value="1"/>
</dbReference>
<feature type="binding site" evidence="8">
    <location>
        <begin position="232"/>
        <end position="236"/>
    </location>
    <ligand>
        <name>GTP</name>
        <dbReference type="ChEBI" id="CHEBI:37565"/>
        <label>2</label>
    </ligand>
</feature>
<dbReference type="Gene3D" id="3.40.50.300">
    <property type="entry name" value="P-loop containing nucleotide triphosphate hydrolases"/>
    <property type="match status" value="2"/>
</dbReference>
<feature type="compositionally biased region" description="Basic and acidic residues" evidence="10">
    <location>
        <begin position="445"/>
        <end position="469"/>
    </location>
</feature>
<comment type="function">
    <text evidence="8">GTPase that plays an essential role in the late steps of ribosome biogenesis.</text>
</comment>
<sequence length="589" mass="63916">MPLKLAIVGRPNVGKSTLFNRLAGKKLAIVDDQPGVTRDRRYADGRLGDLDLQLIDTAGFEDVADESLEARMRAQTELAIEEADLSLFIYDAREGVTPLDEVFATLLRRRGKPVIIAANKAEGKAGQSGIGEAYKLGLGEPIPISGEHGEGMAELYAAMLEAVPPELYTGDDEDEDKPIRLAIVGRPNAGKSTLINRLIGEQRLLTGPEAGITRDSISVDWVWGDKKVRLVDTAGLRKKAKVQEKLEKLSTQDTIRAITFAEVVVLVMDATHPFEIQDLQIADLTEREGRALVFVLAKWDLIEDQAGTLAAFREHAERMLPQVRGAPVVALSGETGSGVNKLMPAVLKIHKDWSTKVKTRDLNDWLQMAMQRHPPPAVSGRRVKPKYMAQTKARPPTFVLFSSRADQMPDHYRRYLINSLRESFDLPGVPLRITIKSGANPYADGEAKGHSGRGKREFERREREEERIRASRNTVKKSKRLADEAAARAAAEAGLPDPTVKAPVKKKAAAAPKAAPKVASADAPTAEPGKAAVKSVKAKGPRAQKKVSTTPSYKVGAKSAGGKAGAPRRPTAGSRTVRGNTGPGRPKGR</sequence>
<dbReference type="NCBIfam" id="TIGR00231">
    <property type="entry name" value="small_GTP"/>
    <property type="match status" value="2"/>
</dbReference>
<evidence type="ECO:0000313" key="13">
    <source>
        <dbReference type="Proteomes" id="UP000249393"/>
    </source>
</evidence>
<comment type="caution">
    <text evidence="12">The sequence shown here is derived from an EMBL/GenBank/DDBJ whole genome shotgun (WGS) entry which is preliminary data.</text>
</comment>
<dbReference type="InterPro" id="IPR031166">
    <property type="entry name" value="G_ENGA"/>
</dbReference>
<dbReference type="GO" id="GO:0042254">
    <property type="term" value="P:ribosome biogenesis"/>
    <property type="evidence" value="ECO:0007669"/>
    <property type="project" value="UniProtKB-KW"/>
</dbReference>
<organism evidence="12 13">
    <name type="scientific">Caulobacter segnis</name>
    <dbReference type="NCBI Taxonomy" id="88688"/>
    <lineage>
        <taxon>Bacteria</taxon>
        <taxon>Pseudomonadati</taxon>
        <taxon>Pseudomonadota</taxon>
        <taxon>Alphaproteobacteria</taxon>
        <taxon>Caulobacterales</taxon>
        <taxon>Caulobacteraceae</taxon>
        <taxon>Caulobacter</taxon>
    </lineage>
</organism>
<evidence type="ECO:0000256" key="3">
    <source>
        <dbReference type="ARBA" id="ARBA00022517"/>
    </source>
</evidence>
<evidence type="ECO:0000256" key="2">
    <source>
        <dbReference type="ARBA" id="ARBA00020953"/>
    </source>
</evidence>
<dbReference type="EMBL" id="QFQZ01000008">
    <property type="protein sequence ID" value="PZR36191.1"/>
    <property type="molecule type" value="Genomic_DNA"/>
</dbReference>
<evidence type="ECO:0000256" key="1">
    <source>
        <dbReference type="ARBA" id="ARBA00008279"/>
    </source>
</evidence>
<dbReference type="CDD" id="cd01895">
    <property type="entry name" value="EngA2"/>
    <property type="match status" value="1"/>
</dbReference>
<dbReference type="HAMAP" id="MF_00195">
    <property type="entry name" value="GTPase_Der"/>
    <property type="match status" value="1"/>
</dbReference>
<dbReference type="AlphaFoldDB" id="A0A2W5XER7"/>
<dbReference type="RefSeq" id="WP_304274505.1">
    <property type="nucleotide sequence ID" value="NZ_QFQZ01000008.1"/>
</dbReference>
<dbReference type="InterPro" id="IPR005225">
    <property type="entry name" value="Small_GTP-bd"/>
</dbReference>
<feature type="domain" description="EngA-type G" evidence="11">
    <location>
        <begin position="179"/>
        <end position="354"/>
    </location>
</feature>
<feature type="binding site" evidence="8">
    <location>
        <begin position="56"/>
        <end position="60"/>
    </location>
    <ligand>
        <name>GTP</name>
        <dbReference type="ChEBI" id="CHEBI:37565"/>
        <label>1</label>
    </ligand>
</feature>
<protein>
    <recommendedName>
        <fullName evidence="2 8">GTPase Der</fullName>
    </recommendedName>
    <alternativeName>
        <fullName evidence="7 8">GTP-binding protein EngA</fullName>
    </alternativeName>
</protein>
<dbReference type="PROSITE" id="PS51712">
    <property type="entry name" value="G_ENGA"/>
    <property type="match status" value="2"/>
</dbReference>
<evidence type="ECO:0000256" key="10">
    <source>
        <dbReference type="SAM" id="MobiDB-lite"/>
    </source>
</evidence>
<evidence type="ECO:0000256" key="8">
    <source>
        <dbReference type="HAMAP-Rule" id="MF_00195"/>
    </source>
</evidence>
<dbReference type="InterPro" id="IPR032859">
    <property type="entry name" value="KH_dom-like"/>
</dbReference>
<evidence type="ECO:0000256" key="6">
    <source>
        <dbReference type="ARBA" id="ARBA00023134"/>
    </source>
</evidence>
<dbReference type="InterPro" id="IPR015946">
    <property type="entry name" value="KH_dom-like_a/b"/>
</dbReference>
<dbReference type="SUPFAM" id="SSF52540">
    <property type="entry name" value="P-loop containing nucleoside triphosphate hydrolases"/>
    <property type="match status" value="2"/>
</dbReference>
<proteinExistence type="inferred from homology"/>
<keyword evidence="4" id="KW-0677">Repeat</keyword>
<dbReference type="InterPro" id="IPR027417">
    <property type="entry name" value="P-loop_NTPase"/>
</dbReference>
<evidence type="ECO:0000256" key="7">
    <source>
        <dbReference type="ARBA" id="ARBA00032345"/>
    </source>
</evidence>
<feature type="binding site" evidence="8">
    <location>
        <begin position="119"/>
        <end position="122"/>
    </location>
    <ligand>
        <name>GTP</name>
        <dbReference type="ChEBI" id="CHEBI:37565"/>
        <label>1</label>
    </ligand>
</feature>
<evidence type="ECO:0000256" key="9">
    <source>
        <dbReference type="PROSITE-ProRule" id="PRU01049"/>
    </source>
</evidence>
<comment type="caution">
    <text evidence="8">Lacks conserved residue(s) required for the propagation of feature annotation.</text>
</comment>
<feature type="binding site" evidence="8">
    <location>
        <begin position="9"/>
        <end position="16"/>
    </location>
    <ligand>
        <name>GTP</name>
        <dbReference type="ChEBI" id="CHEBI:37565"/>
        <label>1</label>
    </ligand>
</feature>
<dbReference type="SMART" id="SM00382">
    <property type="entry name" value="AAA"/>
    <property type="match status" value="2"/>
</dbReference>
<feature type="compositionally biased region" description="Low complexity" evidence="10">
    <location>
        <begin position="509"/>
        <end position="535"/>
    </location>
</feature>
<dbReference type="FunFam" id="3.30.300.20:FF:000004">
    <property type="entry name" value="GTPase Der"/>
    <property type="match status" value="1"/>
</dbReference>
<reference evidence="12 13" key="1">
    <citation type="submission" date="2017-08" db="EMBL/GenBank/DDBJ databases">
        <title>Infants hospitalized years apart are colonized by the same room-sourced microbial strains.</title>
        <authorList>
            <person name="Brooks B."/>
            <person name="Olm M.R."/>
            <person name="Firek B.A."/>
            <person name="Baker R."/>
            <person name="Thomas B.C."/>
            <person name="Morowitz M.J."/>
            <person name="Banfield J.F."/>
        </authorList>
    </citation>
    <scope>NUCLEOTIDE SEQUENCE [LARGE SCALE GENOMIC DNA]</scope>
    <source>
        <strain evidence="12">S2_003_000_R2_4</strain>
    </source>
</reference>
<dbReference type="CDD" id="cd01894">
    <property type="entry name" value="EngA1"/>
    <property type="match status" value="1"/>
</dbReference>
<keyword evidence="5 8" id="KW-0547">Nucleotide-binding</keyword>
<feature type="binding site" evidence="8">
    <location>
        <begin position="185"/>
        <end position="192"/>
    </location>
    <ligand>
        <name>GTP</name>
        <dbReference type="ChEBI" id="CHEBI:37565"/>
        <label>2</label>
    </ligand>
</feature>
<feature type="compositionally biased region" description="Low complexity" evidence="10">
    <location>
        <begin position="487"/>
        <end position="502"/>
    </location>
</feature>
<comment type="subunit">
    <text evidence="8">Associates with the 50S ribosomal subunit.</text>
</comment>
<accession>A0A2W5XER7</accession>
<dbReference type="Gene3D" id="3.30.300.20">
    <property type="match status" value="1"/>
</dbReference>
<dbReference type="FunFam" id="3.40.50.300:FF:000057">
    <property type="entry name" value="GTPase Der"/>
    <property type="match status" value="1"/>
</dbReference>
<dbReference type="NCBIfam" id="TIGR03594">
    <property type="entry name" value="GTPase_EngA"/>
    <property type="match status" value="1"/>
</dbReference>
<evidence type="ECO:0000313" key="12">
    <source>
        <dbReference type="EMBL" id="PZR36191.1"/>
    </source>
</evidence>
<feature type="domain" description="EngA-type G" evidence="11">
    <location>
        <begin position="3"/>
        <end position="167"/>
    </location>
</feature>
<name>A0A2W5XER7_9CAUL</name>
<dbReference type="Proteomes" id="UP000249393">
    <property type="component" value="Unassembled WGS sequence"/>
</dbReference>
<feature type="region of interest" description="Disordered" evidence="10">
    <location>
        <begin position="439"/>
        <end position="589"/>
    </location>
</feature>
<dbReference type="PANTHER" id="PTHR43834:SF6">
    <property type="entry name" value="GTPASE DER"/>
    <property type="match status" value="1"/>
</dbReference>
<feature type="compositionally biased region" description="Low complexity" evidence="10">
    <location>
        <begin position="556"/>
        <end position="573"/>
    </location>
</feature>
<dbReference type="InterPro" id="IPR006073">
    <property type="entry name" value="GTP-bd"/>
</dbReference>
<dbReference type="Pfam" id="PF01926">
    <property type="entry name" value="MMR_HSR1"/>
    <property type="match status" value="2"/>
</dbReference>
<keyword evidence="6 8" id="KW-0342">GTP-binding</keyword>
<evidence type="ECO:0000256" key="5">
    <source>
        <dbReference type="ARBA" id="ARBA00022741"/>
    </source>
</evidence>
<gene>
    <name evidence="8" type="primary">der</name>
    <name evidence="12" type="ORF">DI526_04350</name>
</gene>